<reference evidence="1" key="1">
    <citation type="submission" date="2021-03" db="EMBL/GenBank/DDBJ databases">
        <title>Draft genome sequence of rust myrtle Austropuccinia psidii MF-1, a brazilian biotype.</title>
        <authorList>
            <person name="Quecine M.C."/>
            <person name="Pachon D.M.R."/>
            <person name="Bonatelli M.L."/>
            <person name="Correr F.H."/>
            <person name="Franceschini L.M."/>
            <person name="Leite T.F."/>
            <person name="Margarido G.R.A."/>
            <person name="Almeida C.A."/>
            <person name="Ferrarezi J.A."/>
            <person name="Labate C.A."/>
        </authorList>
    </citation>
    <scope>NUCLEOTIDE SEQUENCE</scope>
    <source>
        <strain evidence="1">MF-1</strain>
    </source>
</reference>
<dbReference type="AlphaFoldDB" id="A0A9Q3IJP7"/>
<accession>A0A9Q3IJP7</accession>
<proteinExistence type="predicted"/>
<comment type="caution">
    <text evidence="1">The sequence shown here is derived from an EMBL/GenBank/DDBJ whole genome shotgun (WGS) entry which is preliminary data.</text>
</comment>
<sequence length="109" mass="12364">MNHTFEYAKQKWDESHETSEFKVGDLILVSTLNFNNIKGPKKFINSFAGPFIIEAIQGTTAVQVQLSRKLKNKDPTLPASLVKHYASSVKELFYLRNETPLKVPPLDKS</sequence>
<protein>
    <submittedName>
        <fullName evidence="1">Uncharacterized protein</fullName>
    </submittedName>
</protein>
<dbReference type="Proteomes" id="UP000765509">
    <property type="component" value="Unassembled WGS sequence"/>
</dbReference>
<evidence type="ECO:0000313" key="1">
    <source>
        <dbReference type="EMBL" id="MBW0541284.1"/>
    </source>
</evidence>
<name>A0A9Q3IJP7_9BASI</name>
<organism evidence="1 2">
    <name type="scientific">Austropuccinia psidii MF-1</name>
    <dbReference type="NCBI Taxonomy" id="1389203"/>
    <lineage>
        <taxon>Eukaryota</taxon>
        <taxon>Fungi</taxon>
        <taxon>Dikarya</taxon>
        <taxon>Basidiomycota</taxon>
        <taxon>Pucciniomycotina</taxon>
        <taxon>Pucciniomycetes</taxon>
        <taxon>Pucciniales</taxon>
        <taxon>Sphaerophragmiaceae</taxon>
        <taxon>Austropuccinia</taxon>
    </lineage>
</organism>
<dbReference type="EMBL" id="AVOT02045954">
    <property type="protein sequence ID" value="MBW0541284.1"/>
    <property type="molecule type" value="Genomic_DNA"/>
</dbReference>
<keyword evidence="2" id="KW-1185">Reference proteome</keyword>
<evidence type="ECO:0000313" key="2">
    <source>
        <dbReference type="Proteomes" id="UP000765509"/>
    </source>
</evidence>
<gene>
    <name evidence="1" type="ORF">O181_080999</name>
</gene>